<dbReference type="PANTHER" id="PTHR12413">
    <property type="entry name" value="DOLICHYL GLYCOSYLTRANSFERASE"/>
    <property type="match status" value="1"/>
</dbReference>
<dbReference type="EMBL" id="JBEDUW010000007">
    <property type="protein sequence ID" value="KAK9911173.1"/>
    <property type="molecule type" value="Genomic_DNA"/>
</dbReference>
<evidence type="ECO:0000256" key="4">
    <source>
        <dbReference type="ARBA" id="ARBA00022676"/>
    </source>
</evidence>
<dbReference type="Pfam" id="PF03155">
    <property type="entry name" value="Alg6_Alg8"/>
    <property type="match status" value="1"/>
</dbReference>
<organism evidence="11 12">
    <name type="scientific">Rubus argutus</name>
    <name type="common">Southern blackberry</name>
    <dbReference type="NCBI Taxonomy" id="59490"/>
    <lineage>
        <taxon>Eukaryota</taxon>
        <taxon>Viridiplantae</taxon>
        <taxon>Streptophyta</taxon>
        <taxon>Embryophyta</taxon>
        <taxon>Tracheophyta</taxon>
        <taxon>Spermatophyta</taxon>
        <taxon>Magnoliopsida</taxon>
        <taxon>eudicotyledons</taxon>
        <taxon>Gunneridae</taxon>
        <taxon>Pentapetalae</taxon>
        <taxon>rosids</taxon>
        <taxon>fabids</taxon>
        <taxon>Rosales</taxon>
        <taxon>Rosaceae</taxon>
        <taxon>Rosoideae</taxon>
        <taxon>Rosoideae incertae sedis</taxon>
        <taxon>Rubus</taxon>
    </lineage>
</organism>
<gene>
    <name evidence="11" type="ORF">M0R45_035095</name>
</gene>
<evidence type="ECO:0000256" key="10">
    <source>
        <dbReference type="RuleBase" id="RU363110"/>
    </source>
</evidence>
<proteinExistence type="inferred from homology"/>
<comment type="similarity">
    <text evidence="3 10">Belongs to the ALG6/ALG8 glucosyltransferase family.</text>
</comment>
<comment type="subcellular location">
    <subcellularLocation>
        <location evidence="1 10">Endoplasmic reticulum membrane</location>
        <topology evidence="1 10">Multi-pass membrane protein</topology>
    </subcellularLocation>
</comment>
<protein>
    <recommendedName>
        <fullName evidence="10">Alpha-1,3-glucosyltransferase</fullName>
        <ecNumber evidence="10">2.4.1.-</ecNumber>
    </recommendedName>
</protein>
<evidence type="ECO:0000256" key="9">
    <source>
        <dbReference type="ARBA" id="ARBA00023136"/>
    </source>
</evidence>
<dbReference type="GO" id="GO:0006487">
    <property type="term" value="P:protein N-linked glycosylation"/>
    <property type="evidence" value="ECO:0007669"/>
    <property type="project" value="TreeGrafter"/>
</dbReference>
<evidence type="ECO:0000256" key="5">
    <source>
        <dbReference type="ARBA" id="ARBA00022679"/>
    </source>
</evidence>
<evidence type="ECO:0000313" key="12">
    <source>
        <dbReference type="Proteomes" id="UP001457282"/>
    </source>
</evidence>
<keyword evidence="5 10" id="KW-0808">Transferase</keyword>
<evidence type="ECO:0000256" key="6">
    <source>
        <dbReference type="ARBA" id="ARBA00022692"/>
    </source>
</evidence>
<dbReference type="GO" id="GO:0005789">
    <property type="term" value="C:endoplasmic reticulum membrane"/>
    <property type="evidence" value="ECO:0007669"/>
    <property type="project" value="UniProtKB-SubCell"/>
</dbReference>
<feature type="transmembrane region" description="Helical" evidence="10">
    <location>
        <begin position="115"/>
        <end position="138"/>
    </location>
</feature>
<keyword evidence="7 10" id="KW-0256">Endoplasmic reticulum</keyword>
<dbReference type="Proteomes" id="UP001457282">
    <property type="component" value="Unassembled WGS sequence"/>
</dbReference>
<dbReference type="AlphaFoldDB" id="A0AAW1VS35"/>
<comment type="pathway">
    <text evidence="2 10">Protein modification; protein glycosylation.</text>
</comment>
<dbReference type="PANTHER" id="PTHR12413:SF2">
    <property type="entry name" value="DOLICHYL PYROPHOSPHATE GLC1MAN9GLCNAC2 ALPHA-1,3-GLUCOSYLTRANSFERASE-RELATED"/>
    <property type="match status" value="1"/>
</dbReference>
<accession>A0AAW1VS35</accession>
<reference evidence="11 12" key="1">
    <citation type="journal article" date="2023" name="G3 (Bethesda)">
        <title>A chromosome-length genome assembly and annotation of blackberry (Rubus argutus, cv. 'Hillquist').</title>
        <authorList>
            <person name="Bruna T."/>
            <person name="Aryal R."/>
            <person name="Dudchenko O."/>
            <person name="Sargent D.J."/>
            <person name="Mead D."/>
            <person name="Buti M."/>
            <person name="Cavallini A."/>
            <person name="Hytonen T."/>
            <person name="Andres J."/>
            <person name="Pham M."/>
            <person name="Weisz D."/>
            <person name="Mascagni F."/>
            <person name="Usai G."/>
            <person name="Natali L."/>
            <person name="Bassil N."/>
            <person name="Fernandez G.E."/>
            <person name="Lomsadze A."/>
            <person name="Armour M."/>
            <person name="Olukolu B."/>
            <person name="Poorten T."/>
            <person name="Britton C."/>
            <person name="Davik J."/>
            <person name="Ashrafi H."/>
            <person name="Aiden E.L."/>
            <person name="Borodovsky M."/>
            <person name="Worthington M."/>
        </authorList>
    </citation>
    <scope>NUCLEOTIDE SEQUENCE [LARGE SCALE GENOMIC DNA]</scope>
    <source>
        <strain evidence="11">PI 553951</strain>
    </source>
</reference>
<dbReference type="InterPro" id="IPR004856">
    <property type="entry name" value="Glyco_trans_ALG6/ALG8"/>
</dbReference>
<evidence type="ECO:0000256" key="7">
    <source>
        <dbReference type="ARBA" id="ARBA00022824"/>
    </source>
</evidence>
<keyword evidence="9 10" id="KW-0472">Membrane</keyword>
<comment type="caution">
    <text evidence="10">Lacks conserved residue(s) required for the propagation of feature annotation.</text>
</comment>
<evidence type="ECO:0000313" key="11">
    <source>
        <dbReference type="EMBL" id="KAK9911173.1"/>
    </source>
</evidence>
<sequence length="178" mass="20194">MDCAAGNYPGDNLYHGSACNIALSHQGMERSTSSDDTRWVAYAYTLSCYSLFPLLFEAQEYPIKVLLLLLHSMLMWLGFSAQFTKCITMAMAPSGKIKDSHSRLNRSVAAADRRGFVIGWVYWSYLVGLLLVEIWGQILHPMFLGDKLPFVPLMLISIYCSLGVMYSFLWQLKWILDS</sequence>
<feature type="transmembrane region" description="Helical" evidence="10">
    <location>
        <begin position="68"/>
        <end position="94"/>
    </location>
</feature>
<dbReference type="EC" id="2.4.1.-" evidence="10"/>
<feature type="transmembrane region" description="Helical" evidence="10">
    <location>
        <begin position="39"/>
        <end position="56"/>
    </location>
</feature>
<keyword evidence="6 10" id="KW-0812">Transmembrane</keyword>
<feature type="transmembrane region" description="Helical" evidence="10">
    <location>
        <begin position="150"/>
        <end position="169"/>
    </location>
</feature>
<keyword evidence="8 10" id="KW-1133">Transmembrane helix</keyword>
<name>A0AAW1VS35_RUBAR</name>
<keyword evidence="4 10" id="KW-0328">Glycosyltransferase</keyword>
<keyword evidence="12" id="KW-1185">Reference proteome</keyword>
<comment type="caution">
    <text evidence="11">The sequence shown here is derived from an EMBL/GenBank/DDBJ whole genome shotgun (WGS) entry which is preliminary data.</text>
</comment>
<evidence type="ECO:0000256" key="3">
    <source>
        <dbReference type="ARBA" id="ARBA00008715"/>
    </source>
</evidence>
<evidence type="ECO:0000256" key="8">
    <source>
        <dbReference type="ARBA" id="ARBA00022989"/>
    </source>
</evidence>
<dbReference type="GO" id="GO:0042283">
    <property type="term" value="F:dolichyl pyrophosphate Glc1Man9GlcNAc2 alpha-1,3-glucosyltransferase activity"/>
    <property type="evidence" value="ECO:0007669"/>
    <property type="project" value="TreeGrafter"/>
</dbReference>
<evidence type="ECO:0000256" key="1">
    <source>
        <dbReference type="ARBA" id="ARBA00004477"/>
    </source>
</evidence>
<evidence type="ECO:0000256" key="2">
    <source>
        <dbReference type="ARBA" id="ARBA00004922"/>
    </source>
</evidence>